<comment type="similarity">
    <text evidence="1">Belongs to the synaptotagmin family.</text>
</comment>
<dbReference type="SUPFAM" id="SSF49562">
    <property type="entry name" value="C2 domain (Calcium/lipid-binding domain, CaLB)"/>
    <property type="match status" value="2"/>
</dbReference>
<dbReference type="KEGG" id="xtr:100496796"/>
<reference evidence="4" key="2">
    <citation type="submission" date="2020-05" db="UniProtKB">
        <authorList>
            <consortium name="Ensembl"/>
        </authorList>
    </citation>
    <scope>IDENTIFICATION</scope>
</reference>
<dbReference type="GO" id="GO:0061891">
    <property type="term" value="F:calcium ion sensor activity"/>
    <property type="evidence" value="ECO:0000318"/>
    <property type="project" value="GO_Central"/>
</dbReference>
<reference evidence="6" key="3">
    <citation type="submission" date="2025-04" db="UniProtKB">
        <authorList>
            <consortium name="RefSeq"/>
        </authorList>
    </citation>
    <scope>IDENTIFICATION</scope>
    <source>
        <strain evidence="6">Nigerian</strain>
        <tissue evidence="6">Liver and blood</tissue>
    </source>
</reference>
<dbReference type="SMART" id="SM00239">
    <property type="entry name" value="C2"/>
    <property type="match status" value="1"/>
</dbReference>
<dbReference type="GO" id="GO:0005544">
    <property type="term" value="F:calcium-dependent phospholipid binding"/>
    <property type="evidence" value="ECO:0000318"/>
    <property type="project" value="GO_Central"/>
</dbReference>
<keyword evidence="2" id="KW-0812">Transmembrane</keyword>
<dbReference type="PANTHER" id="PTHR10024:SF351">
    <property type="entry name" value="SYNAPTOTAGMIN-4-LIKE"/>
    <property type="match status" value="1"/>
</dbReference>
<dbReference type="GO" id="GO:0000149">
    <property type="term" value="F:SNARE binding"/>
    <property type="evidence" value="ECO:0000318"/>
    <property type="project" value="GO_Central"/>
</dbReference>
<protein>
    <submittedName>
        <fullName evidence="4 6">Synaptotagmin-4</fullName>
    </submittedName>
</protein>
<accession>A0A6I8QA76</accession>
<dbReference type="InterPro" id="IPR035892">
    <property type="entry name" value="C2_domain_sf"/>
</dbReference>
<dbReference type="PROSITE" id="PS50004">
    <property type="entry name" value="C2"/>
    <property type="match status" value="2"/>
</dbReference>
<dbReference type="GO" id="GO:0030424">
    <property type="term" value="C:axon"/>
    <property type="evidence" value="ECO:0000318"/>
    <property type="project" value="GO_Central"/>
</dbReference>
<keyword evidence="2" id="KW-1133">Transmembrane helix</keyword>
<evidence type="ECO:0000313" key="7">
    <source>
        <dbReference type="Xenbase" id="XB-GENE-29083339"/>
    </source>
</evidence>
<dbReference type="PANTHER" id="PTHR10024">
    <property type="entry name" value="SYNAPTOTAGMIN"/>
    <property type="match status" value="1"/>
</dbReference>
<dbReference type="GO" id="GO:0045202">
    <property type="term" value="C:synapse"/>
    <property type="evidence" value="ECO:0000318"/>
    <property type="project" value="GO_Central"/>
</dbReference>
<dbReference type="OMA" id="HWKEMCN"/>
<dbReference type="Gene3D" id="2.60.40.150">
    <property type="entry name" value="C2 domain"/>
    <property type="match status" value="2"/>
</dbReference>
<dbReference type="GeneTree" id="ENSGT00930000151452"/>
<dbReference type="GO" id="GO:0070382">
    <property type="term" value="C:exocytic vesicle"/>
    <property type="evidence" value="ECO:0000318"/>
    <property type="project" value="GO_Central"/>
</dbReference>
<dbReference type="AlphaFoldDB" id="A0A6I8QA76"/>
<organism evidence="4">
    <name type="scientific">Xenopus tropicalis</name>
    <name type="common">Western clawed frog</name>
    <name type="synonym">Silurana tropicalis</name>
    <dbReference type="NCBI Taxonomy" id="8364"/>
    <lineage>
        <taxon>Eukaryota</taxon>
        <taxon>Metazoa</taxon>
        <taxon>Chordata</taxon>
        <taxon>Craniata</taxon>
        <taxon>Vertebrata</taxon>
        <taxon>Euteleostomi</taxon>
        <taxon>Amphibia</taxon>
        <taxon>Batrachia</taxon>
        <taxon>Anura</taxon>
        <taxon>Pipoidea</taxon>
        <taxon>Pipidae</taxon>
        <taxon>Xenopodinae</taxon>
        <taxon>Xenopus</taxon>
        <taxon>Silurana</taxon>
    </lineage>
</organism>
<evidence type="ECO:0000256" key="1">
    <source>
        <dbReference type="ARBA" id="ARBA00006996"/>
    </source>
</evidence>
<dbReference type="OrthoDB" id="5915960at2759"/>
<evidence type="ECO:0000313" key="6">
    <source>
        <dbReference type="RefSeq" id="XP_012822376.2"/>
    </source>
</evidence>
<sequence>MATCFLLTSAAFHEPAMGLGVAVDPPWESLTVYLQVLLGAALALFCFCLLLGCAICWQQRSRSQSIQSLDDTDKELAEISVRSAAVPIPTSYQEIDDMDEDFIAQSGDNVEDAPIRSIHSRPSRHGLHRISSKTKRILHRRSTLAVDYSQEGDSVKLVRMSASRTDPSGLSKTKHKSHPFLHFTLHYSVEEETLTVTVTGLSNLPKKFRHKRQSLVRVYLMPGFIEPLPAQNEGPEQGQKFLFCKYSSEQLKELTLRLTVFAQEKQSLKERFIGEVLFPGPEIDWNSQGSCVYTKELSGIKAKLKKSMSTTDVISPTTAQPKSLGQIFILLQYQCSANRIKVMVQKAENLSKRARIHGPADHFVSIRLIKENVVKERKETRTVTGSSPVWNAPFLFDTPVEALEEDTIALEFVVMQGRAYNRARTLGRVRIGAGGSKDGLAHWKEMQNKEPKECARWHTLQPDV</sequence>
<dbReference type="Xenbase" id="XB-GENE-29083339">
    <property type="gene designation" value="LOC100496796"/>
</dbReference>
<dbReference type="GO" id="GO:0005886">
    <property type="term" value="C:plasma membrane"/>
    <property type="evidence" value="ECO:0000318"/>
    <property type="project" value="GO_Central"/>
</dbReference>
<dbReference type="InterPro" id="IPR000008">
    <property type="entry name" value="C2_dom"/>
</dbReference>
<evidence type="ECO:0000313" key="4">
    <source>
        <dbReference type="Ensembl" id="ENSXETP00000066280"/>
    </source>
</evidence>
<feature type="transmembrane region" description="Helical" evidence="2">
    <location>
        <begin position="32"/>
        <end position="57"/>
    </location>
</feature>
<evidence type="ECO:0000313" key="5">
    <source>
        <dbReference type="Proteomes" id="UP000008143"/>
    </source>
</evidence>
<dbReference type="GeneID" id="100496796"/>
<dbReference type="RefSeq" id="XP_012822376.2">
    <property type="nucleotide sequence ID" value="XM_012966922.3"/>
</dbReference>
<gene>
    <name evidence="4 6 7" type="primary">LOC100496796</name>
</gene>
<dbReference type="Proteomes" id="UP000008143">
    <property type="component" value="Chromosome 3"/>
</dbReference>
<keyword evidence="5" id="KW-1185">Reference proteome</keyword>
<feature type="domain" description="C2" evidence="3">
    <location>
        <begin position="177"/>
        <end position="293"/>
    </location>
</feature>
<dbReference type="GO" id="GO:0016192">
    <property type="term" value="P:vesicle-mediated transport"/>
    <property type="evidence" value="ECO:0000318"/>
    <property type="project" value="GO_Central"/>
</dbReference>
<dbReference type="Bgee" id="ENSXETG00000040363">
    <property type="expression patterns" value="Expressed in 2-cell stage embryo and 7 other cell types or tissues"/>
</dbReference>
<dbReference type="GO" id="GO:0098793">
    <property type="term" value="C:presynapse"/>
    <property type="evidence" value="ECO:0007669"/>
    <property type="project" value="GOC"/>
</dbReference>
<evidence type="ECO:0000256" key="2">
    <source>
        <dbReference type="SAM" id="Phobius"/>
    </source>
</evidence>
<reference evidence="4" key="1">
    <citation type="journal article" date="2010" name="Science">
        <title>The genome of the Western clawed frog Xenopus tropicalis.</title>
        <authorList>
            <person name="Hellsten U."/>
            <person name="Harland R.M."/>
            <person name="Gilchrist M.J."/>
            <person name="Hendrix D."/>
            <person name="Jurka J."/>
            <person name="Kapitonov V."/>
            <person name="Ovcharenko I."/>
            <person name="Putnam N.H."/>
            <person name="Shu S."/>
            <person name="Taher L."/>
            <person name="Blitz I.L."/>
            <person name="Blumberg B."/>
            <person name="Dichmann D.S."/>
            <person name="Dubchak I."/>
            <person name="Amaya E."/>
            <person name="Detter J.C."/>
            <person name="Fletcher R."/>
            <person name="Gerhard D.S."/>
            <person name="Goodstein D."/>
            <person name="Graves T."/>
            <person name="Grigoriev I.V."/>
            <person name="Grimwood J."/>
            <person name="Kawashima T."/>
            <person name="Lindquist E."/>
            <person name="Lucas S.M."/>
            <person name="Mead P.E."/>
            <person name="Mitros T."/>
            <person name="Ogino H."/>
            <person name="Ohta Y."/>
            <person name="Poliakov A.V."/>
            <person name="Pollet N."/>
            <person name="Robert J."/>
            <person name="Salamov A."/>
            <person name="Sater A.K."/>
            <person name="Schmutz J."/>
            <person name="Terry A."/>
            <person name="Vize P.D."/>
            <person name="Warren W.C."/>
            <person name="Wells D."/>
            <person name="Wills A."/>
            <person name="Wilson R.K."/>
            <person name="Zimmerman L.B."/>
            <person name="Zorn A.M."/>
            <person name="Grainger R."/>
            <person name="Grammer T."/>
            <person name="Khokha M.K."/>
            <person name="Richardson P.M."/>
            <person name="Rokhsar D.S."/>
        </authorList>
    </citation>
    <scope>NUCLEOTIDE SEQUENCE [LARGE SCALE GENOMIC DNA]</scope>
    <source>
        <strain evidence="4">Nigerian</strain>
    </source>
</reference>
<dbReference type="GO" id="GO:0006906">
    <property type="term" value="P:vesicle fusion"/>
    <property type="evidence" value="ECO:0000318"/>
    <property type="project" value="GO_Central"/>
</dbReference>
<feature type="domain" description="C2" evidence="3">
    <location>
        <begin position="323"/>
        <end position="458"/>
    </location>
</feature>
<name>A0A6I8QA76_XENTR</name>
<dbReference type="GO" id="GO:0099502">
    <property type="term" value="P:calcium-dependent activation of synaptic vesicle fusion"/>
    <property type="evidence" value="ECO:0000318"/>
    <property type="project" value="GO_Central"/>
</dbReference>
<proteinExistence type="inferred from homology"/>
<dbReference type="Ensembl" id="ENSXETT00000082360">
    <property type="protein sequence ID" value="ENSXETP00000066280"/>
    <property type="gene ID" value="ENSXETG00000040363"/>
</dbReference>
<dbReference type="GO" id="GO:0017158">
    <property type="term" value="P:regulation of calcium ion-dependent exocytosis"/>
    <property type="evidence" value="ECO:0000318"/>
    <property type="project" value="GO_Central"/>
</dbReference>
<dbReference type="Pfam" id="PF00168">
    <property type="entry name" value="C2"/>
    <property type="match status" value="2"/>
</dbReference>
<keyword evidence="2" id="KW-0472">Membrane</keyword>
<dbReference type="AGR" id="Xenbase:XB-GENE-29083339"/>
<evidence type="ECO:0000259" key="3">
    <source>
        <dbReference type="PROSITE" id="PS50004"/>
    </source>
</evidence>